<dbReference type="PANTHER" id="PTHR33376:SF2">
    <property type="entry name" value="DICARBOXYLATE-BINDING PERIPLASMIC PROTEIN"/>
    <property type="match status" value="1"/>
</dbReference>
<dbReference type="Gene3D" id="3.40.190.170">
    <property type="entry name" value="Bacterial extracellular solute-binding protein, family 7"/>
    <property type="match status" value="1"/>
</dbReference>
<dbReference type="Pfam" id="PF03480">
    <property type="entry name" value="DctP"/>
    <property type="match status" value="1"/>
</dbReference>
<dbReference type="EMBL" id="JAEVLS010000001">
    <property type="protein sequence ID" value="MBM0103775.1"/>
    <property type="molecule type" value="Genomic_DNA"/>
</dbReference>
<dbReference type="InterPro" id="IPR038404">
    <property type="entry name" value="TRAP_DctP_sf"/>
</dbReference>
<dbReference type="NCBIfam" id="NF037995">
    <property type="entry name" value="TRAP_S1"/>
    <property type="match status" value="1"/>
</dbReference>
<dbReference type="NCBIfam" id="TIGR00787">
    <property type="entry name" value="dctP"/>
    <property type="match status" value="1"/>
</dbReference>
<protein>
    <submittedName>
        <fullName evidence="2">TRAP transporter substrate-binding protein</fullName>
    </submittedName>
</protein>
<dbReference type="InterPro" id="IPR004682">
    <property type="entry name" value="TRAP_DctP"/>
</dbReference>
<sequence length="298" mass="33732">MTAADVHIDGYPTVEAVKWIGKKLQQETNGRLNIRVYYAGQLGRESDTIDMTRFGALDITRVNFAPLNNPFPLTQIFSLPYVFDSVEHMRRAADGDAGKAVLESFATRDLVGLAIYDAGARSFYNTRRPVHEPKDLHGLKIRVPPSDIFIELARALGANPTPLPFGESYSALQTHLIEGAENNWRTFHTSRHFEVARYWSQSMHSHSPEALLLSRRTFDSLQPSDQELLLTAARESVPYMRQLWDRMDAESRDFVLKAGVQSNEVDTEAFHRAAKPLLEKFLQRKGLSQVYQSIRAVA</sequence>
<dbReference type="CDD" id="cd13671">
    <property type="entry name" value="PBP2_TRAP_SBP_like_3"/>
    <property type="match status" value="1"/>
</dbReference>
<organism evidence="2 3">
    <name type="scientific">Steroidobacter gossypii</name>
    <dbReference type="NCBI Taxonomy" id="2805490"/>
    <lineage>
        <taxon>Bacteria</taxon>
        <taxon>Pseudomonadati</taxon>
        <taxon>Pseudomonadota</taxon>
        <taxon>Gammaproteobacteria</taxon>
        <taxon>Steroidobacterales</taxon>
        <taxon>Steroidobacteraceae</taxon>
        <taxon>Steroidobacter</taxon>
    </lineage>
</organism>
<accession>A0ABS1WS45</accession>
<comment type="caution">
    <text evidence="2">The sequence shown here is derived from an EMBL/GenBank/DDBJ whole genome shotgun (WGS) entry which is preliminary data.</text>
</comment>
<evidence type="ECO:0000313" key="3">
    <source>
        <dbReference type="Proteomes" id="UP000661077"/>
    </source>
</evidence>
<keyword evidence="3" id="KW-1185">Reference proteome</keyword>
<reference evidence="2 3" key="1">
    <citation type="journal article" date="2021" name="Int. J. Syst. Evol. Microbiol.">
        <title>Steroidobacter gossypii sp. nov., isolated from soil of cotton cropping field.</title>
        <authorList>
            <person name="Huang R."/>
            <person name="Yang S."/>
            <person name="Zhen C."/>
            <person name="Liu W."/>
        </authorList>
    </citation>
    <scope>NUCLEOTIDE SEQUENCE [LARGE SCALE GENOMIC DNA]</scope>
    <source>
        <strain evidence="2 3">S1-65</strain>
    </source>
</reference>
<gene>
    <name evidence="2" type="ORF">JM946_03425</name>
</gene>
<name>A0ABS1WS45_9GAMM</name>
<proteinExistence type="predicted"/>
<evidence type="ECO:0000313" key="2">
    <source>
        <dbReference type="EMBL" id="MBM0103775.1"/>
    </source>
</evidence>
<dbReference type="Proteomes" id="UP000661077">
    <property type="component" value="Unassembled WGS sequence"/>
</dbReference>
<dbReference type="PIRSF" id="PIRSF006470">
    <property type="entry name" value="DctB"/>
    <property type="match status" value="1"/>
</dbReference>
<evidence type="ECO:0000256" key="1">
    <source>
        <dbReference type="ARBA" id="ARBA00022729"/>
    </source>
</evidence>
<keyword evidence="1" id="KW-0732">Signal</keyword>
<dbReference type="PANTHER" id="PTHR33376">
    <property type="match status" value="1"/>
</dbReference>
<dbReference type="InterPro" id="IPR018389">
    <property type="entry name" value="DctP_fam"/>
</dbReference>